<protein>
    <recommendedName>
        <fullName evidence="1">Ribbon-helix-helix protein CopG domain-containing protein</fullName>
    </recommendedName>
</protein>
<feature type="domain" description="Ribbon-helix-helix protein CopG" evidence="1">
    <location>
        <begin position="2"/>
        <end position="41"/>
    </location>
</feature>
<dbReference type="GO" id="GO:0006355">
    <property type="term" value="P:regulation of DNA-templated transcription"/>
    <property type="evidence" value="ECO:0007669"/>
    <property type="project" value="InterPro"/>
</dbReference>
<dbReference type="InterPro" id="IPR013321">
    <property type="entry name" value="Arc_rbn_hlx_hlx"/>
</dbReference>
<dbReference type="STRING" id="1163617.SCD_n01012"/>
<dbReference type="AlphaFoldDB" id="S6AFY0"/>
<evidence type="ECO:0000313" key="3">
    <source>
        <dbReference type="Proteomes" id="UP000015559"/>
    </source>
</evidence>
<evidence type="ECO:0000259" key="1">
    <source>
        <dbReference type="Pfam" id="PF01402"/>
    </source>
</evidence>
<proteinExistence type="predicted"/>
<dbReference type="OrthoDB" id="5772152at2"/>
<reference evidence="2 3" key="1">
    <citation type="journal article" date="2012" name="Appl. Environ. Microbiol.">
        <title>Draft genome sequence of a psychrotolerant sulfur-oxidizing bacterium, Sulfuricella denitrificans skB26, and proteomic insights into cold adaptation.</title>
        <authorList>
            <person name="Watanabe T."/>
            <person name="Kojima H."/>
            <person name="Fukui M."/>
        </authorList>
    </citation>
    <scope>NUCLEOTIDE SEQUENCE [LARGE SCALE GENOMIC DNA]</scope>
    <source>
        <strain evidence="3">skB26</strain>
    </source>
</reference>
<sequence>MRTLVDIPDRQIKDLTAICEAEKISRAEVVRRAIADYLEKKKPSAAEAFGLWKDHKIDGLAYQEQVRSEW</sequence>
<dbReference type="EMBL" id="AP013066">
    <property type="protein sequence ID" value="BAN34851.1"/>
    <property type="molecule type" value="Genomic_DNA"/>
</dbReference>
<keyword evidence="3" id="KW-1185">Reference proteome</keyword>
<organism evidence="2 3">
    <name type="scientific">Sulfuricella denitrificans (strain DSM 22764 / NBRC 105220 / skB26)</name>
    <dbReference type="NCBI Taxonomy" id="1163617"/>
    <lineage>
        <taxon>Bacteria</taxon>
        <taxon>Pseudomonadati</taxon>
        <taxon>Pseudomonadota</taxon>
        <taxon>Betaproteobacteria</taxon>
        <taxon>Nitrosomonadales</taxon>
        <taxon>Sulfuricellaceae</taxon>
        <taxon>Sulfuricella</taxon>
    </lineage>
</organism>
<dbReference type="Proteomes" id="UP000015559">
    <property type="component" value="Chromosome"/>
</dbReference>
<dbReference type="eggNOG" id="COG3905">
    <property type="taxonomic scope" value="Bacteria"/>
</dbReference>
<gene>
    <name evidence="2" type="ORF">SCD_n01012</name>
</gene>
<dbReference type="InterPro" id="IPR002145">
    <property type="entry name" value="CopG"/>
</dbReference>
<dbReference type="KEGG" id="sdr:SCD_n01012"/>
<dbReference type="Pfam" id="PF01402">
    <property type="entry name" value="RHH_1"/>
    <property type="match status" value="1"/>
</dbReference>
<dbReference type="HOGENOM" id="CLU_182089_2_0_4"/>
<evidence type="ECO:0000313" key="2">
    <source>
        <dbReference type="EMBL" id="BAN34851.1"/>
    </source>
</evidence>
<dbReference type="Gene3D" id="1.10.1220.10">
    <property type="entry name" value="Met repressor-like"/>
    <property type="match status" value="1"/>
</dbReference>
<accession>S6AFY0</accession>
<name>S6AFY0_SULDS</name>